<accession>A0ABR7HN75</accession>
<organism evidence="2 3">
    <name type="scientific">Ruminococcus intestinalis</name>
    <dbReference type="NCBI Taxonomy" id="2763066"/>
    <lineage>
        <taxon>Bacteria</taxon>
        <taxon>Bacillati</taxon>
        <taxon>Bacillota</taxon>
        <taxon>Clostridia</taxon>
        <taxon>Eubacteriales</taxon>
        <taxon>Oscillospiraceae</taxon>
        <taxon>Ruminococcus</taxon>
    </lineage>
</organism>
<name>A0ABR7HN75_9FIRM</name>
<evidence type="ECO:0000313" key="3">
    <source>
        <dbReference type="Proteomes" id="UP000636755"/>
    </source>
</evidence>
<evidence type="ECO:0000259" key="1">
    <source>
        <dbReference type="Pfam" id="PF05175"/>
    </source>
</evidence>
<dbReference type="InterPro" id="IPR050210">
    <property type="entry name" value="tRNA_Adenine-N(6)_MTase"/>
</dbReference>
<dbReference type="PANTHER" id="PTHR47739:SF1">
    <property type="entry name" value="TRNA1(VAL) (ADENINE(37)-N6)-METHYLTRANSFERASE"/>
    <property type="match status" value="1"/>
</dbReference>
<sequence length="253" mass="28206">MENLHLEPLGNGIEIYVTKSYRYSTDTILLANFSKPAGSKKCAELGTGCGTIPLLWCRDNKNLKVDAVEIQENACTLAQKSVEHNGLCDNINIVNADLCDLKGKLNFGCYDVVVCNPPYKIGGGGIKNPTSARLIARHESECTLDDICSAASKLLQFGGRFYMCQRPERLGDVMESMRKFDIEPKTLRLVQQRVSKAPKLFLLEGRRGGKRGFLNVLPTLFIEDESGNFSKEMLEIYGSYKSDHLENTEDNKL</sequence>
<feature type="domain" description="Methyltransferase small" evidence="1">
    <location>
        <begin position="27"/>
        <end position="135"/>
    </location>
</feature>
<keyword evidence="3" id="KW-1185">Reference proteome</keyword>
<dbReference type="CDD" id="cd02440">
    <property type="entry name" value="AdoMet_MTases"/>
    <property type="match status" value="1"/>
</dbReference>
<dbReference type="PROSITE" id="PS00092">
    <property type="entry name" value="N6_MTASE"/>
    <property type="match status" value="1"/>
</dbReference>
<reference evidence="2 3" key="1">
    <citation type="submission" date="2020-08" db="EMBL/GenBank/DDBJ databases">
        <title>Genome public.</title>
        <authorList>
            <person name="Liu C."/>
            <person name="Sun Q."/>
        </authorList>
    </citation>
    <scope>NUCLEOTIDE SEQUENCE [LARGE SCALE GENOMIC DNA]</scope>
    <source>
        <strain evidence="2 3">NSJ-71</strain>
    </source>
</reference>
<protein>
    <submittedName>
        <fullName evidence="2">tRNA1(Val) (Adenine(37)-N6)-methyltransferase</fullName>
    </submittedName>
</protein>
<dbReference type="SUPFAM" id="SSF53335">
    <property type="entry name" value="S-adenosyl-L-methionine-dependent methyltransferases"/>
    <property type="match status" value="1"/>
</dbReference>
<proteinExistence type="predicted"/>
<dbReference type="Gene3D" id="3.40.50.150">
    <property type="entry name" value="Vaccinia Virus protein VP39"/>
    <property type="match status" value="1"/>
</dbReference>
<comment type="caution">
    <text evidence="2">The sequence shown here is derived from an EMBL/GenBank/DDBJ whole genome shotgun (WGS) entry which is preliminary data.</text>
</comment>
<dbReference type="Proteomes" id="UP000636755">
    <property type="component" value="Unassembled WGS sequence"/>
</dbReference>
<gene>
    <name evidence="2" type="ORF">H8R91_10595</name>
</gene>
<dbReference type="InterPro" id="IPR029063">
    <property type="entry name" value="SAM-dependent_MTases_sf"/>
</dbReference>
<dbReference type="EMBL" id="JACOPS010000005">
    <property type="protein sequence ID" value="MBC5728958.1"/>
    <property type="molecule type" value="Genomic_DNA"/>
</dbReference>
<dbReference type="Pfam" id="PF05175">
    <property type="entry name" value="MTS"/>
    <property type="match status" value="1"/>
</dbReference>
<dbReference type="InterPro" id="IPR002052">
    <property type="entry name" value="DNA_methylase_N6_adenine_CS"/>
</dbReference>
<dbReference type="InterPro" id="IPR007848">
    <property type="entry name" value="Small_mtfrase_dom"/>
</dbReference>
<dbReference type="PANTHER" id="PTHR47739">
    <property type="entry name" value="TRNA1(VAL) (ADENINE(37)-N6)-METHYLTRANSFERASE"/>
    <property type="match status" value="1"/>
</dbReference>
<evidence type="ECO:0000313" key="2">
    <source>
        <dbReference type="EMBL" id="MBC5728958.1"/>
    </source>
</evidence>
<dbReference type="RefSeq" id="WP_186936128.1">
    <property type="nucleotide sequence ID" value="NZ_JACOPS010000005.1"/>
</dbReference>